<comment type="caution">
    <text evidence="1">The sequence shown here is derived from an EMBL/GenBank/DDBJ whole genome shotgun (WGS) entry which is preliminary data.</text>
</comment>
<name>A0ACB9GVJ2_9ASTR</name>
<proteinExistence type="predicted"/>
<dbReference type="EMBL" id="CM042030">
    <property type="protein sequence ID" value="KAI3787514.1"/>
    <property type="molecule type" value="Genomic_DNA"/>
</dbReference>
<accession>A0ACB9GVJ2</accession>
<dbReference type="Proteomes" id="UP001056120">
    <property type="component" value="Linkage Group LG13"/>
</dbReference>
<gene>
    <name evidence="1" type="ORF">L1987_42039</name>
</gene>
<reference evidence="1 2" key="2">
    <citation type="journal article" date="2022" name="Mol. Ecol. Resour.">
        <title>The genomes of chicory, endive, great burdock and yacon provide insights into Asteraceae paleo-polyploidization history and plant inulin production.</title>
        <authorList>
            <person name="Fan W."/>
            <person name="Wang S."/>
            <person name="Wang H."/>
            <person name="Wang A."/>
            <person name="Jiang F."/>
            <person name="Liu H."/>
            <person name="Zhao H."/>
            <person name="Xu D."/>
            <person name="Zhang Y."/>
        </authorList>
    </citation>
    <scope>NUCLEOTIDE SEQUENCE [LARGE SCALE GENOMIC DNA]</scope>
    <source>
        <strain evidence="2">cv. Yunnan</strain>
        <tissue evidence="1">Leaves</tissue>
    </source>
</reference>
<keyword evidence="2" id="KW-1185">Reference proteome</keyword>
<reference evidence="2" key="1">
    <citation type="journal article" date="2022" name="Mol. Ecol. Resour.">
        <title>The genomes of chicory, endive, great burdock and yacon provide insights into Asteraceae palaeo-polyploidization history and plant inulin production.</title>
        <authorList>
            <person name="Fan W."/>
            <person name="Wang S."/>
            <person name="Wang H."/>
            <person name="Wang A."/>
            <person name="Jiang F."/>
            <person name="Liu H."/>
            <person name="Zhao H."/>
            <person name="Xu D."/>
            <person name="Zhang Y."/>
        </authorList>
    </citation>
    <scope>NUCLEOTIDE SEQUENCE [LARGE SCALE GENOMIC DNA]</scope>
    <source>
        <strain evidence="2">cv. Yunnan</strain>
    </source>
</reference>
<evidence type="ECO:0000313" key="2">
    <source>
        <dbReference type="Proteomes" id="UP001056120"/>
    </source>
</evidence>
<sequence>MPTFITGSPSGAHHTDKKSSLSLTSVLGFSLSWVNQTESTGFLDFGLIRPLIWVRKKGGDEHHENPIFQHNFMKHLWRQSTSSVEVKDLPRMEY</sequence>
<protein>
    <submittedName>
        <fullName evidence="1">Uncharacterized protein</fullName>
    </submittedName>
</protein>
<evidence type="ECO:0000313" key="1">
    <source>
        <dbReference type="EMBL" id="KAI3787514.1"/>
    </source>
</evidence>
<organism evidence="1 2">
    <name type="scientific">Smallanthus sonchifolius</name>
    <dbReference type="NCBI Taxonomy" id="185202"/>
    <lineage>
        <taxon>Eukaryota</taxon>
        <taxon>Viridiplantae</taxon>
        <taxon>Streptophyta</taxon>
        <taxon>Embryophyta</taxon>
        <taxon>Tracheophyta</taxon>
        <taxon>Spermatophyta</taxon>
        <taxon>Magnoliopsida</taxon>
        <taxon>eudicotyledons</taxon>
        <taxon>Gunneridae</taxon>
        <taxon>Pentapetalae</taxon>
        <taxon>asterids</taxon>
        <taxon>campanulids</taxon>
        <taxon>Asterales</taxon>
        <taxon>Asteraceae</taxon>
        <taxon>Asteroideae</taxon>
        <taxon>Heliantheae alliance</taxon>
        <taxon>Millerieae</taxon>
        <taxon>Smallanthus</taxon>
    </lineage>
</organism>